<gene>
    <name evidence="2" type="ORF">SK128_021052</name>
    <name evidence="1" type="ORF">SK128_021053</name>
</gene>
<comment type="caution">
    <text evidence="1">The sequence shown here is derived from an EMBL/GenBank/DDBJ whole genome shotgun (WGS) entry which is preliminary data.</text>
</comment>
<evidence type="ECO:0000313" key="3">
    <source>
        <dbReference type="Proteomes" id="UP001381693"/>
    </source>
</evidence>
<accession>A0AAN8X0N7</accession>
<evidence type="ECO:0000313" key="1">
    <source>
        <dbReference type="EMBL" id="KAK7072148.1"/>
    </source>
</evidence>
<dbReference type="Proteomes" id="UP001381693">
    <property type="component" value="Unassembled WGS sequence"/>
</dbReference>
<feature type="non-terminal residue" evidence="1">
    <location>
        <position position="1"/>
    </location>
</feature>
<dbReference type="EMBL" id="JAXCGZ010013648">
    <property type="protein sequence ID" value="KAK7072148.1"/>
    <property type="molecule type" value="Genomic_DNA"/>
</dbReference>
<keyword evidence="3" id="KW-1185">Reference proteome</keyword>
<reference evidence="1 3" key="1">
    <citation type="submission" date="2023-11" db="EMBL/GenBank/DDBJ databases">
        <title>Halocaridina rubra genome assembly.</title>
        <authorList>
            <person name="Smith C."/>
        </authorList>
    </citation>
    <scope>NUCLEOTIDE SEQUENCE [LARGE SCALE GENOMIC DNA]</scope>
    <source>
        <strain evidence="1">EP-1</strain>
        <tissue evidence="1">Whole</tissue>
    </source>
</reference>
<organism evidence="1 3">
    <name type="scientific">Halocaridina rubra</name>
    <name type="common">Hawaiian red shrimp</name>
    <dbReference type="NCBI Taxonomy" id="373956"/>
    <lineage>
        <taxon>Eukaryota</taxon>
        <taxon>Metazoa</taxon>
        <taxon>Ecdysozoa</taxon>
        <taxon>Arthropoda</taxon>
        <taxon>Crustacea</taxon>
        <taxon>Multicrustacea</taxon>
        <taxon>Malacostraca</taxon>
        <taxon>Eumalacostraca</taxon>
        <taxon>Eucarida</taxon>
        <taxon>Decapoda</taxon>
        <taxon>Pleocyemata</taxon>
        <taxon>Caridea</taxon>
        <taxon>Atyoidea</taxon>
        <taxon>Atyidae</taxon>
        <taxon>Halocaridina</taxon>
    </lineage>
</organism>
<dbReference type="EMBL" id="JAXCGZ010008631">
    <property type="protein sequence ID" value="KAK7077522.1"/>
    <property type="molecule type" value="Genomic_DNA"/>
</dbReference>
<evidence type="ECO:0008006" key="4">
    <source>
        <dbReference type="Google" id="ProtNLM"/>
    </source>
</evidence>
<protein>
    <recommendedName>
        <fullName evidence="4">CCHC-type domain-containing protein</fullName>
    </recommendedName>
</protein>
<sequence>IEDNESVGMDNLLARARVFTIGGGKEVVVVASKGLTAAKNHQTLRHQHDLLSGRKEETCGFRDRCFMLGDPEMSREFKEPKPDIICYLCIKPGHKATHCNQRNTKEGLLRQRLPSLYSKGASKYYAGVGGFGR</sequence>
<evidence type="ECO:0000313" key="2">
    <source>
        <dbReference type="EMBL" id="KAK7077522.1"/>
    </source>
</evidence>
<proteinExistence type="predicted"/>
<dbReference type="AlphaFoldDB" id="A0AAN8X0N7"/>
<name>A0AAN8X0N7_HALRR</name>